<reference evidence="2 3" key="1">
    <citation type="submission" date="2018-08" db="EMBL/GenBank/DDBJ databases">
        <title>Meiothermus roseus NBRC 110900 genome sequencing project.</title>
        <authorList>
            <person name="Da Costa M.S."/>
            <person name="Albuquerque L."/>
            <person name="Raposo P."/>
            <person name="Froufe H.J.C."/>
            <person name="Barroso C.S."/>
            <person name="Egas C."/>
        </authorList>
    </citation>
    <scope>NUCLEOTIDE SEQUENCE [LARGE SCALE GENOMIC DNA]</scope>
    <source>
        <strain evidence="2 3">NBRC 110900</strain>
    </source>
</reference>
<evidence type="ECO:0000256" key="1">
    <source>
        <dbReference type="SAM" id="MobiDB-lite"/>
    </source>
</evidence>
<evidence type="ECO:0000313" key="2">
    <source>
        <dbReference type="EMBL" id="RIH85799.1"/>
    </source>
</evidence>
<organism evidence="2 3">
    <name type="scientific">Calidithermus roseus</name>
    <dbReference type="NCBI Taxonomy" id="1644118"/>
    <lineage>
        <taxon>Bacteria</taxon>
        <taxon>Thermotogati</taxon>
        <taxon>Deinococcota</taxon>
        <taxon>Deinococci</taxon>
        <taxon>Thermales</taxon>
        <taxon>Thermaceae</taxon>
        <taxon>Calidithermus</taxon>
    </lineage>
</organism>
<accession>A0A399ERY1</accession>
<gene>
    <name evidence="2" type="ORF">Mrose_02027</name>
</gene>
<keyword evidence="3" id="KW-1185">Reference proteome</keyword>
<proteinExistence type="predicted"/>
<feature type="region of interest" description="Disordered" evidence="1">
    <location>
        <begin position="1"/>
        <end position="24"/>
    </location>
</feature>
<comment type="caution">
    <text evidence="2">The sequence shown here is derived from an EMBL/GenBank/DDBJ whole genome shotgun (WGS) entry which is preliminary data.</text>
</comment>
<dbReference type="RefSeq" id="WP_182482761.1">
    <property type="nucleotide sequence ID" value="NZ_QWLA01000037.1"/>
</dbReference>
<evidence type="ECO:0000313" key="3">
    <source>
        <dbReference type="Proteomes" id="UP000265341"/>
    </source>
</evidence>
<protein>
    <submittedName>
        <fullName evidence="2">Uncharacterized protein</fullName>
    </submittedName>
</protein>
<dbReference type="EMBL" id="QWLA01000037">
    <property type="protein sequence ID" value="RIH85799.1"/>
    <property type="molecule type" value="Genomic_DNA"/>
</dbReference>
<dbReference type="AlphaFoldDB" id="A0A399ERY1"/>
<name>A0A399ERY1_9DEIN</name>
<dbReference type="Proteomes" id="UP000265341">
    <property type="component" value="Unassembled WGS sequence"/>
</dbReference>
<sequence length="53" mass="6155">MAQSQTEGSAPTAEDRPESPPAIDLEALAERVYRLMREDVRLERAREGQERWR</sequence>